<comment type="function">
    <text evidence="4">Responsible for synthesis of pseudouridine from uracil-13 in transfer RNAs.</text>
</comment>
<proteinExistence type="inferred from homology"/>
<keyword evidence="2 4" id="KW-0819">tRNA processing</keyword>
<evidence type="ECO:0000313" key="7">
    <source>
        <dbReference type="Proteomes" id="UP000287410"/>
    </source>
</evidence>
<protein>
    <recommendedName>
        <fullName evidence="4">tRNA pseudouridine synthase D</fullName>
        <ecNumber evidence="4">5.4.99.27</ecNumber>
    </recommendedName>
    <alternativeName>
        <fullName evidence="4">tRNA pseudouridine(13) synthase</fullName>
    </alternativeName>
    <alternativeName>
        <fullName evidence="4">tRNA pseudouridylate synthase D</fullName>
    </alternativeName>
    <alternativeName>
        <fullName evidence="4">tRNA-uridine isomerase D</fullName>
    </alternativeName>
</protein>
<dbReference type="PROSITE" id="PS50984">
    <property type="entry name" value="TRUD"/>
    <property type="match status" value="1"/>
</dbReference>
<comment type="catalytic activity">
    <reaction evidence="4">
        <text>uridine(13) in tRNA = pseudouridine(13) in tRNA</text>
        <dbReference type="Rhea" id="RHEA:42540"/>
        <dbReference type="Rhea" id="RHEA-COMP:10105"/>
        <dbReference type="Rhea" id="RHEA-COMP:10106"/>
        <dbReference type="ChEBI" id="CHEBI:65314"/>
        <dbReference type="ChEBI" id="CHEBI:65315"/>
        <dbReference type="EC" id="5.4.99.27"/>
    </reaction>
</comment>
<evidence type="ECO:0000256" key="1">
    <source>
        <dbReference type="ARBA" id="ARBA00007953"/>
    </source>
</evidence>
<dbReference type="InterPro" id="IPR043165">
    <property type="entry name" value="TruD_insert_sf"/>
</dbReference>
<dbReference type="Gene3D" id="3.30.2350.20">
    <property type="entry name" value="TruD, catalytic domain"/>
    <property type="match status" value="1"/>
</dbReference>
<name>A0ABY0C2I0_9GAMM</name>
<keyword evidence="7" id="KW-1185">Reference proteome</keyword>
<dbReference type="InterPro" id="IPR042214">
    <property type="entry name" value="TruD_catalytic"/>
</dbReference>
<dbReference type="Gene3D" id="3.30.2340.10">
    <property type="entry name" value="TruD, insertion domain"/>
    <property type="match status" value="1"/>
</dbReference>
<comment type="caution">
    <text evidence="6">The sequence shown here is derived from an EMBL/GenBank/DDBJ whole genome shotgun (WGS) entry which is preliminary data.</text>
</comment>
<evidence type="ECO:0000256" key="3">
    <source>
        <dbReference type="ARBA" id="ARBA00023235"/>
    </source>
</evidence>
<dbReference type="InterPro" id="IPR011760">
    <property type="entry name" value="PsdUridine_synth_TruD_insert"/>
</dbReference>
<dbReference type="PANTHER" id="PTHR47811">
    <property type="entry name" value="TRNA PSEUDOURIDINE SYNTHASE D"/>
    <property type="match status" value="1"/>
</dbReference>
<dbReference type="PROSITE" id="PS01268">
    <property type="entry name" value="UPF0024"/>
    <property type="match status" value="1"/>
</dbReference>
<feature type="domain" description="TRUD" evidence="5">
    <location>
        <begin position="158"/>
        <end position="304"/>
    </location>
</feature>
<gene>
    <name evidence="4" type="primary">truD</name>
    <name evidence="6" type="ORF">CWE12_02875</name>
</gene>
<dbReference type="SUPFAM" id="SSF55120">
    <property type="entry name" value="Pseudouridine synthase"/>
    <property type="match status" value="1"/>
</dbReference>
<dbReference type="InterPro" id="IPR050170">
    <property type="entry name" value="TruD_pseudoU_synthase"/>
</dbReference>
<feature type="active site" description="Nucleophile" evidence="4">
    <location>
        <position position="83"/>
    </location>
</feature>
<dbReference type="InterPro" id="IPR020103">
    <property type="entry name" value="PsdUridine_synth_cat_dom_sf"/>
</dbReference>
<sequence length="350" mass="39488">MTINFDFAYACGAAPTAQALFKQQPDDFQVREVLGFEIEEEPKGQHHWLWIEKSGANTDFVAKQLARFVDVPAREVSYSGIKDRQARTWQWFSVQLPATREVDWSALVDDEFRIVEVKRCGRKLRRGSHQSNEFVITLRDVSDIEALNAALQQVKEQGAPHYFGEQRFGHQGNNISKALTMFAGKRIKDRNLRGLLISAARSYIFNHYLSERIRQGMLQTPIEGDVMTLRGSHSYFIADEVDDALLQRFSEGDIDIGGPLWGRGERLSQGSAADFEQQALTAMNELQDGLEKAGLKQERRPLRVIPDGLQWQWSGADCEVRMNLPAGAYATSVLREVAQLRSAPVSTGDD</sequence>
<dbReference type="HAMAP" id="MF_01082">
    <property type="entry name" value="TruD"/>
    <property type="match status" value="1"/>
</dbReference>
<evidence type="ECO:0000259" key="5">
    <source>
        <dbReference type="PROSITE" id="PS50984"/>
    </source>
</evidence>
<dbReference type="InterPro" id="IPR001656">
    <property type="entry name" value="PsdUridine_synth_TruD"/>
</dbReference>
<dbReference type="Pfam" id="PF01142">
    <property type="entry name" value="TruD"/>
    <property type="match status" value="2"/>
</dbReference>
<reference evidence="6 7" key="1">
    <citation type="journal article" date="2018" name="Front. Microbiol.">
        <title>Genome-Based Analysis Reveals the Taxonomy and Diversity of the Family Idiomarinaceae.</title>
        <authorList>
            <person name="Liu Y."/>
            <person name="Lai Q."/>
            <person name="Shao Z."/>
        </authorList>
    </citation>
    <scope>NUCLEOTIDE SEQUENCE [LARGE SCALE GENOMIC DNA]</scope>
    <source>
        <strain evidence="6 7">GBSy1</strain>
    </source>
</reference>
<dbReference type="PANTHER" id="PTHR47811:SF1">
    <property type="entry name" value="TRNA PSEUDOURIDINE SYNTHASE D"/>
    <property type="match status" value="1"/>
</dbReference>
<dbReference type="CDD" id="cd02575">
    <property type="entry name" value="PseudoU_synth_EcTruD"/>
    <property type="match status" value="1"/>
</dbReference>
<dbReference type="Proteomes" id="UP000287410">
    <property type="component" value="Unassembled WGS sequence"/>
</dbReference>
<dbReference type="InterPro" id="IPR020119">
    <property type="entry name" value="PsdUridine_synth_TruD_CS"/>
</dbReference>
<evidence type="ECO:0000256" key="2">
    <source>
        <dbReference type="ARBA" id="ARBA00022694"/>
    </source>
</evidence>
<accession>A0ABY0C2I0</accession>
<evidence type="ECO:0000256" key="4">
    <source>
        <dbReference type="HAMAP-Rule" id="MF_01082"/>
    </source>
</evidence>
<evidence type="ECO:0000313" key="6">
    <source>
        <dbReference type="EMBL" id="RUO31955.1"/>
    </source>
</evidence>
<comment type="similarity">
    <text evidence="1 4">Belongs to the pseudouridine synthase TruD family.</text>
</comment>
<dbReference type="RefSeq" id="WP_126788155.1">
    <property type="nucleotide sequence ID" value="NZ_PIPN01000001.1"/>
</dbReference>
<dbReference type="EMBL" id="PIPN01000001">
    <property type="protein sequence ID" value="RUO31955.1"/>
    <property type="molecule type" value="Genomic_DNA"/>
</dbReference>
<dbReference type="EC" id="5.4.99.27" evidence="4"/>
<organism evidence="6 7">
    <name type="scientific">Aliidiomarina sedimenti</name>
    <dbReference type="NCBI Taxonomy" id="1933879"/>
    <lineage>
        <taxon>Bacteria</taxon>
        <taxon>Pseudomonadati</taxon>
        <taxon>Pseudomonadota</taxon>
        <taxon>Gammaproteobacteria</taxon>
        <taxon>Alteromonadales</taxon>
        <taxon>Idiomarinaceae</taxon>
        <taxon>Aliidiomarina</taxon>
    </lineage>
</organism>
<keyword evidence="3 4" id="KW-0413">Isomerase</keyword>